<keyword evidence="3" id="KW-0238">DNA-binding</keyword>
<accession>A0AAQ3XHD6</accession>
<evidence type="ECO:0000313" key="9">
    <source>
        <dbReference type="Proteomes" id="UP001341281"/>
    </source>
</evidence>
<feature type="domain" description="WRKY" evidence="7">
    <location>
        <begin position="98"/>
        <end position="161"/>
    </location>
</feature>
<evidence type="ECO:0000259" key="7">
    <source>
        <dbReference type="PROSITE" id="PS50811"/>
    </source>
</evidence>
<keyword evidence="4" id="KW-0804">Transcription</keyword>
<dbReference type="SMART" id="SM00774">
    <property type="entry name" value="WRKY"/>
    <property type="match status" value="1"/>
</dbReference>
<gene>
    <name evidence="8" type="ORF">U9M48_044323</name>
</gene>
<dbReference type="GO" id="GO:0003700">
    <property type="term" value="F:DNA-binding transcription factor activity"/>
    <property type="evidence" value="ECO:0007669"/>
    <property type="project" value="InterPro"/>
</dbReference>
<dbReference type="AlphaFoldDB" id="A0AAQ3XHD6"/>
<dbReference type="Proteomes" id="UP001341281">
    <property type="component" value="Chromosome 10"/>
</dbReference>
<reference evidence="8 9" key="1">
    <citation type="submission" date="2024-02" db="EMBL/GenBank/DDBJ databases">
        <title>High-quality chromosome-scale genome assembly of Pensacola bahiagrass (Paspalum notatum Flugge var. saurae).</title>
        <authorList>
            <person name="Vega J.M."/>
            <person name="Podio M."/>
            <person name="Orjuela J."/>
            <person name="Siena L.A."/>
            <person name="Pessino S.C."/>
            <person name="Combes M.C."/>
            <person name="Mariac C."/>
            <person name="Albertini E."/>
            <person name="Pupilli F."/>
            <person name="Ortiz J.P.A."/>
            <person name="Leblanc O."/>
        </authorList>
    </citation>
    <scope>NUCLEOTIDE SEQUENCE [LARGE SCALE GENOMIC DNA]</scope>
    <source>
        <strain evidence="8">R1</strain>
        <tissue evidence="8">Leaf</tissue>
    </source>
</reference>
<dbReference type="EMBL" id="CP144754">
    <property type="protein sequence ID" value="WVZ98953.1"/>
    <property type="molecule type" value="Genomic_DNA"/>
</dbReference>
<organism evidence="8 9">
    <name type="scientific">Paspalum notatum var. saurae</name>
    <dbReference type="NCBI Taxonomy" id="547442"/>
    <lineage>
        <taxon>Eukaryota</taxon>
        <taxon>Viridiplantae</taxon>
        <taxon>Streptophyta</taxon>
        <taxon>Embryophyta</taxon>
        <taxon>Tracheophyta</taxon>
        <taxon>Spermatophyta</taxon>
        <taxon>Magnoliopsida</taxon>
        <taxon>Liliopsida</taxon>
        <taxon>Poales</taxon>
        <taxon>Poaceae</taxon>
        <taxon>PACMAD clade</taxon>
        <taxon>Panicoideae</taxon>
        <taxon>Andropogonodae</taxon>
        <taxon>Paspaleae</taxon>
        <taxon>Paspalinae</taxon>
        <taxon>Paspalum</taxon>
    </lineage>
</organism>
<dbReference type="InterPro" id="IPR003657">
    <property type="entry name" value="WRKY_dom"/>
</dbReference>
<keyword evidence="9" id="KW-1185">Reference proteome</keyword>
<evidence type="ECO:0000313" key="8">
    <source>
        <dbReference type="EMBL" id="WVZ98953.1"/>
    </source>
</evidence>
<dbReference type="PROSITE" id="PS50811">
    <property type="entry name" value="WRKY"/>
    <property type="match status" value="1"/>
</dbReference>
<keyword evidence="5" id="KW-0539">Nucleus</keyword>
<dbReference type="Gene3D" id="2.20.25.80">
    <property type="entry name" value="WRKY domain"/>
    <property type="match status" value="1"/>
</dbReference>
<keyword evidence="2" id="KW-0805">Transcription regulation</keyword>
<feature type="region of interest" description="Disordered" evidence="6">
    <location>
        <begin position="58"/>
        <end position="86"/>
    </location>
</feature>
<evidence type="ECO:0000256" key="1">
    <source>
        <dbReference type="ARBA" id="ARBA00004123"/>
    </source>
</evidence>
<comment type="subcellular location">
    <subcellularLocation>
        <location evidence="1">Nucleus</location>
    </subcellularLocation>
</comment>
<proteinExistence type="predicted"/>
<dbReference type="GO" id="GO:0005634">
    <property type="term" value="C:nucleus"/>
    <property type="evidence" value="ECO:0007669"/>
    <property type="project" value="UniProtKB-SubCell"/>
</dbReference>
<dbReference type="InterPro" id="IPR044810">
    <property type="entry name" value="WRKY_plant"/>
</dbReference>
<dbReference type="GO" id="GO:0043565">
    <property type="term" value="F:sequence-specific DNA binding"/>
    <property type="evidence" value="ECO:0007669"/>
    <property type="project" value="InterPro"/>
</dbReference>
<dbReference type="InterPro" id="IPR036576">
    <property type="entry name" value="WRKY_dom_sf"/>
</dbReference>
<sequence>MATAAMRTSAACEVMAEAREASVRLLALLQATGADPGRQELARQIICCIDRALTAARAGGGKRRSPDQGFAARPPAGSRRRPRGVEEARARMVMRPTMEDGFAWRKYGEKSIHRQSSPRLYFRCAYKDDHRCGARKQVERVDDDPSLFRTTYFGDHTPACPRDTARVAEADGGGHFVLRPASFCSFGPCLQAEAGNERPLRPAEMVEFIAEDCWDEMADLASFGGVSLSSPGPGGLESFGAANLEELLKYSVDEFFKLEE</sequence>
<dbReference type="Pfam" id="PF03106">
    <property type="entry name" value="WRKY"/>
    <property type="match status" value="1"/>
</dbReference>
<evidence type="ECO:0000256" key="5">
    <source>
        <dbReference type="ARBA" id="ARBA00023242"/>
    </source>
</evidence>
<evidence type="ECO:0000256" key="3">
    <source>
        <dbReference type="ARBA" id="ARBA00023125"/>
    </source>
</evidence>
<dbReference type="SUPFAM" id="SSF118290">
    <property type="entry name" value="WRKY DNA-binding domain"/>
    <property type="match status" value="1"/>
</dbReference>
<protein>
    <recommendedName>
        <fullName evidence="7">WRKY domain-containing protein</fullName>
    </recommendedName>
</protein>
<evidence type="ECO:0000256" key="6">
    <source>
        <dbReference type="SAM" id="MobiDB-lite"/>
    </source>
</evidence>
<evidence type="ECO:0000256" key="4">
    <source>
        <dbReference type="ARBA" id="ARBA00023163"/>
    </source>
</evidence>
<dbReference type="PANTHER" id="PTHR31282">
    <property type="entry name" value="WRKY TRANSCRIPTION FACTOR 21-RELATED"/>
    <property type="match status" value="1"/>
</dbReference>
<name>A0AAQ3XHD6_PASNO</name>
<evidence type="ECO:0000256" key="2">
    <source>
        <dbReference type="ARBA" id="ARBA00023015"/>
    </source>
</evidence>